<keyword evidence="1" id="KW-0175">Coiled coil</keyword>
<dbReference type="AlphaFoldDB" id="A0A1M6HY80"/>
<proteinExistence type="predicted"/>
<sequence>MGLKDIFTTQRNNAAEMKLLKGDGDSSIAVISGASYTARGTKDAGYCGGSSQALLPKLHAIYMQLTRYIQQDEMKQSERKSEIKQEISGLEAKNANIENQINNEQDKLTILR</sequence>
<evidence type="ECO:0000313" key="2">
    <source>
        <dbReference type="EMBL" id="SHJ27182.1"/>
    </source>
</evidence>
<protein>
    <submittedName>
        <fullName evidence="2">Uncharacterized protein</fullName>
    </submittedName>
</protein>
<organism evidence="2 3">
    <name type="scientific">Tangfeifania diversioriginum</name>
    <dbReference type="NCBI Taxonomy" id="1168035"/>
    <lineage>
        <taxon>Bacteria</taxon>
        <taxon>Pseudomonadati</taxon>
        <taxon>Bacteroidota</taxon>
        <taxon>Bacteroidia</taxon>
        <taxon>Marinilabiliales</taxon>
        <taxon>Prolixibacteraceae</taxon>
        <taxon>Tangfeifania</taxon>
    </lineage>
</organism>
<name>A0A1M6HY80_9BACT</name>
<keyword evidence="3" id="KW-1185">Reference proteome</keyword>
<dbReference type="EMBL" id="FQZE01000015">
    <property type="protein sequence ID" value="SHJ27182.1"/>
    <property type="molecule type" value="Genomic_DNA"/>
</dbReference>
<gene>
    <name evidence="2" type="ORF">SAMN05444280_1151</name>
</gene>
<feature type="coiled-coil region" evidence="1">
    <location>
        <begin position="80"/>
        <end position="107"/>
    </location>
</feature>
<evidence type="ECO:0000256" key="1">
    <source>
        <dbReference type="SAM" id="Coils"/>
    </source>
</evidence>
<reference evidence="2 3" key="1">
    <citation type="submission" date="2016-11" db="EMBL/GenBank/DDBJ databases">
        <authorList>
            <person name="Jaros S."/>
            <person name="Januszkiewicz K."/>
            <person name="Wedrychowicz H."/>
        </authorList>
    </citation>
    <scope>NUCLEOTIDE SEQUENCE [LARGE SCALE GENOMIC DNA]</scope>
    <source>
        <strain evidence="2 3">DSM 27063</strain>
    </source>
</reference>
<accession>A0A1M6HY80</accession>
<evidence type="ECO:0000313" key="3">
    <source>
        <dbReference type="Proteomes" id="UP000184050"/>
    </source>
</evidence>
<dbReference type="Proteomes" id="UP000184050">
    <property type="component" value="Unassembled WGS sequence"/>
</dbReference>
<dbReference type="STRING" id="1168035.SAMN05444280_1151"/>
<dbReference type="RefSeq" id="WP_073169188.1">
    <property type="nucleotide sequence ID" value="NZ_FQZE01000015.1"/>
</dbReference>